<feature type="transmembrane region" description="Helical" evidence="8">
    <location>
        <begin position="41"/>
        <end position="58"/>
    </location>
</feature>
<name>A0ABP8DJC0_9ACTN</name>
<sequence>MTSTTVYVSRGKPAKPGLIVTGADSPDAPSRFRPDIEGMRAVAVVLVVLYHAGVTVLGGGYVGVDVFFVISGFLITTQLYGELQAHHTISVSRFYARRATRLLPASITVLVATLVAAYFWLPPTRFPSTALDALTSTFYGINWRLAAEGVDYLNAGAPPSPLQHFWSLAVEEQFYLAWPLLLLASSLAWRWRRTKLSRTAIVLTLLAAGGLSFYAGVQQTRDAAPWAYFGAHTRAWELALGALVAILAPALARMPKALAAVLTWLGLAAVVASALLFTDKTPFPGYAAALPVGGSGLMIAGGCAAAAGGVVAVFRLAPLQWLGKLSYSWYLWHWPILVIAPAALHQDGNLGLNLALAGASLAVAAGSYFLIENPVRNRRTLKARPVRGISLGLALSLCAAALAFGGGRLAPGPGAGGHATDTAAVMATASDPAAQLAKLIADSTGTAALPGNLTPGLAAVAKDSPAIYANGCHLSFTATKNPECAYGDTASKTTVALVGDSHAAQWFPAFELIAQQRHWRLVVHTKSACPAASVLVYQSALNRAYNECVQWRDQTLDSIRAAKPAMVVLTNNGTDTGGLVDKPADPDKAWTDAWVASLRKVKQDGTKLIVLSDTPYPKSNVPDCVSQHADDLAECVRDADTALVLPKRRQMIATAAAAEGATVIDPTAWFCTARTCPVVVGNILVYRDDSHMTTKYATMLAPVLGAQLP</sequence>
<keyword evidence="7" id="KW-0012">Acyltransferase</keyword>
<feature type="transmembrane region" description="Helical" evidence="8">
    <location>
        <begin position="235"/>
        <end position="252"/>
    </location>
</feature>
<feature type="transmembrane region" description="Helical" evidence="8">
    <location>
        <begin position="173"/>
        <end position="189"/>
    </location>
</feature>
<keyword evidence="11" id="KW-0378">Hydrolase</keyword>
<reference evidence="12" key="1">
    <citation type="journal article" date="2019" name="Int. J. Syst. Evol. Microbiol.">
        <title>The Global Catalogue of Microorganisms (GCM) 10K type strain sequencing project: providing services to taxonomists for standard genome sequencing and annotation.</title>
        <authorList>
            <consortium name="The Broad Institute Genomics Platform"/>
            <consortium name="The Broad Institute Genome Sequencing Center for Infectious Disease"/>
            <person name="Wu L."/>
            <person name="Ma J."/>
        </authorList>
    </citation>
    <scope>NUCLEOTIDE SEQUENCE [LARGE SCALE GENOMIC DNA]</scope>
    <source>
        <strain evidence="12">JCM 17441</strain>
    </source>
</reference>
<feature type="transmembrane region" description="Helical" evidence="8">
    <location>
        <begin position="297"/>
        <end position="317"/>
    </location>
</feature>
<dbReference type="InterPro" id="IPR043968">
    <property type="entry name" value="SGNH"/>
</dbReference>
<proteinExistence type="predicted"/>
<keyword evidence="3" id="KW-0808">Transferase</keyword>
<evidence type="ECO:0000256" key="7">
    <source>
        <dbReference type="ARBA" id="ARBA00023315"/>
    </source>
</evidence>
<dbReference type="Pfam" id="PF01757">
    <property type="entry name" value="Acyl_transf_3"/>
    <property type="match status" value="1"/>
</dbReference>
<evidence type="ECO:0000259" key="10">
    <source>
        <dbReference type="Pfam" id="PF19040"/>
    </source>
</evidence>
<keyword evidence="6 8" id="KW-0472">Membrane</keyword>
<evidence type="ECO:0000256" key="2">
    <source>
        <dbReference type="ARBA" id="ARBA00022475"/>
    </source>
</evidence>
<evidence type="ECO:0000256" key="6">
    <source>
        <dbReference type="ARBA" id="ARBA00023136"/>
    </source>
</evidence>
<dbReference type="InterPro" id="IPR036514">
    <property type="entry name" value="SGNH_hydro_sf"/>
</dbReference>
<dbReference type="Gene3D" id="3.40.50.1110">
    <property type="entry name" value="SGNH hydrolase"/>
    <property type="match status" value="1"/>
</dbReference>
<comment type="caution">
    <text evidence="11">The sequence shown here is derived from an EMBL/GenBank/DDBJ whole genome shotgun (WGS) entry which is preliminary data.</text>
</comment>
<keyword evidence="2" id="KW-1003">Cell membrane</keyword>
<dbReference type="SUPFAM" id="SSF52266">
    <property type="entry name" value="SGNH hydrolase"/>
    <property type="match status" value="1"/>
</dbReference>
<feature type="transmembrane region" description="Helical" evidence="8">
    <location>
        <begin position="257"/>
        <end position="277"/>
    </location>
</feature>
<evidence type="ECO:0000313" key="12">
    <source>
        <dbReference type="Proteomes" id="UP001500620"/>
    </source>
</evidence>
<dbReference type="Pfam" id="PF19040">
    <property type="entry name" value="SGNH"/>
    <property type="match status" value="1"/>
</dbReference>
<feature type="transmembrane region" description="Helical" evidence="8">
    <location>
        <begin position="329"/>
        <end position="344"/>
    </location>
</feature>
<feature type="transmembrane region" description="Helical" evidence="8">
    <location>
        <begin position="102"/>
        <end position="121"/>
    </location>
</feature>
<feature type="transmembrane region" description="Helical" evidence="8">
    <location>
        <begin position="350"/>
        <end position="371"/>
    </location>
</feature>
<accession>A0ABP8DJC0</accession>
<evidence type="ECO:0000256" key="3">
    <source>
        <dbReference type="ARBA" id="ARBA00022679"/>
    </source>
</evidence>
<evidence type="ECO:0000256" key="4">
    <source>
        <dbReference type="ARBA" id="ARBA00022692"/>
    </source>
</evidence>
<keyword evidence="4 8" id="KW-0812">Transmembrane</keyword>
<evidence type="ECO:0000256" key="5">
    <source>
        <dbReference type="ARBA" id="ARBA00022989"/>
    </source>
</evidence>
<feature type="transmembrane region" description="Helical" evidence="8">
    <location>
        <begin position="391"/>
        <end position="410"/>
    </location>
</feature>
<comment type="subcellular location">
    <subcellularLocation>
        <location evidence="1">Cell membrane</location>
        <topology evidence="1">Multi-pass membrane protein</topology>
    </subcellularLocation>
</comment>
<evidence type="ECO:0000313" key="11">
    <source>
        <dbReference type="EMBL" id="GAA4257505.1"/>
    </source>
</evidence>
<dbReference type="PANTHER" id="PTHR23028:SF53">
    <property type="entry name" value="ACYL_TRANSF_3 DOMAIN-CONTAINING PROTEIN"/>
    <property type="match status" value="1"/>
</dbReference>
<dbReference type="GO" id="GO:0016787">
    <property type="term" value="F:hydrolase activity"/>
    <property type="evidence" value="ECO:0007669"/>
    <property type="project" value="UniProtKB-KW"/>
</dbReference>
<dbReference type="InterPro" id="IPR002656">
    <property type="entry name" value="Acyl_transf_3_dom"/>
</dbReference>
<evidence type="ECO:0000256" key="1">
    <source>
        <dbReference type="ARBA" id="ARBA00004651"/>
    </source>
</evidence>
<dbReference type="EMBL" id="BAABAT010000027">
    <property type="protein sequence ID" value="GAA4257505.1"/>
    <property type="molecule type" value="Genomic_DNA"/>
</dbReference>
<feature type="transmembrane region" description="Helical" evidence="8">
    <location>
        <begin position="196"/>
        <end position="215"/>
    </location>
</feature>
<evidence type="ECO:0000259" key="9">
    <source>
        <dbReference type="Pfam" id="PF01757"/>
    </source>
</evidence>
<organism evidence="11 12">
    <name type="scientific">Dactylosporangium darangshiense</name>
    <dbReference type="NCBI Taxonomy" id="579108"/>
    <lineage>
        <taxon>Bacteria</taxon>
        <taxon>Bacillati</taxon>
        <taxon>Actinomycetota</taxon>
        <taxon>Actinomycetes</taxon>
        <taxon>Micromonosporales</taxon>
        <taxon>Micromonosporaceae</taxon>
        <taxon>Dactylosporangium</taxon>
    </lineage>
</organism>
<feature type="domain" description="Acyltransferase 3" evidence="9">
    <location>
        <begin position="35"/>
        <end position="365"/>
    </location>
</feature>
<dbReference type="Proteomes" id="UP001500620">
    <property type="component" value="Unassembled WGS sequence"/>
</dbReference>
<feature type="domain" description="SGNH" evidence="10">
    <location>
        <begin position="472"/>
        <end position="704"/>
    </location>
</feature>
<evidence type="ECO:0000256" key="8">
    <source>
        <dbReference type="SAM" id="Phobius"/>
    </source>
</evidence>
<feature type="transmembrane region" description="Helical" evidence="8">
    <location>
        <begin position="64"/>
        <end position="81"/>
    </location>
</feature>
<keyword evidence="12" id="KW-1185">Reference proteome</keyword>
<keyword evidence="5 8" id="KW-1133">Transmembrane helix</keyword>
<protein>
    <submittedName>
        <fullName evidence="11">SGNH hydrolase domain-containing protein</fullName>
    </submittedName>
</protein>
<dbReference type="InterPro" id="IPR050879">
    <property type="entry name" value="Acyltransferase_3"/>
</dbReference>
<dbReference type="PANTHER" id="PTHR23028">
    <property type="entry name" value="ACETYLTRANSFERASE"/>
    <property type="match status" value="1"/>
</dbReference>
<gene>
    <name evidence="11" type="ORF">GCM10022255_074550</name>
</gene>